<dbReference type="Proteomes" id="UP000503096">
    <property type="component" value="Chromosome"/>
</dbReference>
<name>A0A6M4H411_9PROT</name>
<organism evidence="1 2">
    <name type="scientific">Usitatibacter palustris</name>
    <dbReference type="NCBI Taxonomy" id="2732487"/>
    <lineage>
        <taxon>Bacteria</taxon>
        <taxon>Pseudomonadati</taxon>
        <taxon>Pseudomonadota</taxon>
        <taxon>Betaproteobacteria</taxon>
        <taxon>Nitrosomonadales</taxon>
        <taxon>Usitatibacteraceae</taxon>
        <taxon>Usitatibacter</taxon>
    </lineage>
</organism>
<dbReference type="InParanoid" id="A0A6M4H411"/>
<dbReference type="AlphaFoldDB" id="A0A6M4H411"/>
<keyword evidence="2" id="KW-1185">Reference proteome</keyword>
<dbReference type="Pfam" id="PF06037">
    <property type="entry name" value="DUF922"/>
    <property type="match status" value="1"/>
</dbReference>
<dbReference type="KEGG" id="upl:DSM104440_00628"/>
<dbReference type="InterPro" id="IPR010321">
    <property type="entry name" value="DUF922"/>
</dbReference>
<evidence type="ECO:0000313" key="1">
    <source>
        <dbReference type="EMBL" id="QJR13838.1"/>
    </source>
</evidence>
<reference evidence="1 2" key="1">
    <citation type="submission" date="2020-04" db="EMBL/GenBank/DDBJ databases">
        <title>Usitatibacter rugosus gen. nov., sp. nov. and Usitatibacter palustris sp. nov., novel members of Usitatibacteraceae fam. nov. within the order Nitrosomonadales isolated from soil.</title>
        <authorList>
            <person name="Huber K.J."/>
            <person name="Neumann-Schaal M."/>
            <person name="Geppert A."/>
            <person name="Luckner M."/>
            <person name="Wanner G."/>
            <person name="Overmann J."/>
        </authorList>
    </citation>
    <scope>NUCLEOTIDE SEQUENCE [LARGE SCALE GENOMIC DNA]</scope>
    <source>
        <strain evidence="1 2">Swamp67</strain>
    </source>
</reference>
<evidence type="ECO:0008006" key="3">
    <source>
        <dbReference type="Google" id="ProtNLM"/>
    </source>
</evidence>
<proteinExistence type="predicted"/>
<dbReference type="EMBL" id="CP053073">
    <property type="protein sequence ID" value="QJR13838.1"/>
    <property type="molecule type" value="Genomic_DNA"/>
</dbReference>
<sequence>MCSTSGESPIAMHWPSSVTSVSVPVQLALSGRSPMHAMNTMRRNERRSTSCKGTSRIAGRAIALTVLFSPPTAYGSGDHRGQPRIDPVTTISIEHYEIRGATLDDIRRELDAKGHGGAGSTSGEVTYRFNSARRDGECTITEVRAFCVAKVRLPRWHDVAKTPREVQAFWAKAYDKLKAHEMGHVRICTDIAVDVEKALWAAPKSMHCPAVNEGARKRADSVVREMNERQRAFDAREYGPEKIGEK</sequence>
<protein>
    <recommendedName>
        <fullName evidence="3">DUF922 domain-containing protein</fullName>
    </recommendedName>
</protein>
<evidence type="ECO:0000313" key="2">
    <source>
        <dbReference type="Proteomes" id="UP000503096"/>
    </source>
</evidence>
<gene>
    <name evidence="1" type="ORF">DSM104440_00628</name>
</gene>
<accession>A0A6M4H411</accession>